<dbReference type="STRING" id="1379903.ATO8_04806"/>
<sequence length="317" mass="35158">MTPLFAYDIPTEGTPRAVSDLDHPLPEDGYRWVHCDFTHPGVEDWLFANLPERAAEILSLPETRPRSLGHEGGVIVILRGLNLDPKADDPEDMVALRLWAGPRLVVSVRRRMVRSAQEVGAEVASGDAPRSSQMLLVRLAANFTDRIEHHGVAIEDKVDDLEDLLFADARQPERRDLPELRTASIRLHRFLTPQAVALQQLTDPRMPLIDAEAREDLSELADRAQRAVEEMNAIRERLAALADHVDMKQNTRLARNSYALSIVAAIFLPMSFVTGLFGVNVAGMPGIDWAPAFAVLTLASIGLGAVVYIVLRAMRLF</sequence>
<dbReference type="SUPFAM" id="SSF143865">
    <property type="entry name" value="CorA soluble domain-like"/>
    <property type="match status" value="1"/>
</dbReference>
<evidence type="ECO:0000313" key="13">
    <source>
        <dbReference type="EMBL" id="ETW14185.1"/>
    </source>
</evidence>
<evidence type="ECO:0000256" key="12">
    <source>
        <dbReference type="SAM" id="Phobius"/>
    </source>
</evidence>
<feature type="transmembrane region" description="Helical" evidence="12">
    <location>
        <begin position="289"/>
        <end position="311"/>
    </location>
</feature>
<evidence type="ECO:0000256" key="8">
    <source>
        <dbReference type="ARBA" id="ARBA00022989"/>
    </source>
</evidence>
<dbReference type="PANTHER" id="PTHR46494">
    <property type="entry name" value="CORA FAMILY METAL ION TRANSPORTER (EUROFUNG)"/>
    <property type="match status" value="1"/>
</dbReference>
<dbReference type="Pfam" id="PF01544">
    <property type="entry name" value="CorA"/>
    <property type="match status" value="1"/>
</dbReference>
<keyword evidence="10 12" id="KW-0472">Membrane</keyword>
<comment type="caution">
    <text evidence="13">The sequence shown here is derived from an EMBL/GenBank/DDBJ whole genome shotgun (WGS) entry which is preliminary data.</text>
</comment>
<keyword evidence="11" id="KW-0175">Coiled coil</keyword>
<feature type="transmembrane region" description="Helical" evidence="12">
    <location>
        <begin position="257"/>
        <end position="277"/>
    </location>
</feature>
<dbReference type="GO" id="GO:0005886">
    <property type="term" value="C:plasma membrane"/>
    <property type="evidence" value="ECO:0007669"/>
    <property type="project" value="UniProtKB-SubCell"/>
</dbReference>
<dbReference type="AlphaFoldDB" id="W4HQ97"/>
<dbReference type="InterPro" id="IPR045861">
    <property type="entry name" value="CorA_cytoplasmic_dom"/>
</dbReference>
<evidence type="ECO:0000256" key="2">
    <source>
        <dbReference type="ARBA" id="ARBA00009765"/>
    </source>
</evidence>
<comment type="subcellular location">
    <subcellularLocation>
        <location evidence="1">Cell membrane</location>
        <topology evidence="1">Multi-pass membrane protein</topology>
    </subcellularLocation>
</comment>
<dbReference type="GO" id="GO:0050897">
    <property type="term" value="F:cobalt ion binding"/>
    <property type="evidence" value="ECO:0007669"/>
    <property type="project" value="TreeGrafter"/>
</dbReference>
<dbReference type="Proteomes" id="UP000019063">
    <property type="component" value="Unassembled WGS sequence"/>
</dbReference>
<evidence type="ECO:0000256" key="5">
    <source>
        <dbReference type="ARBA" id="ARBA00022519"/>
    </source>
</evidence>
<keyword evidence="3" id="KW-0813">Transport</keyword>
<evidence type="ECO:0000256" key="7">
    <source>
        <dbReference type="ARBA" id="ARBA00022833"/>
    </source>
</evidence>
<proteinExistence type="inferred from homology"/>
<keyword evidence="4" id="KW-1003">Cell membrane</keyword>
<evidence type="ECO:0000313" key="14">
    <source>
        <dbReference type="Proteomes" id="UP000019063"/>
    </source>
</evidence>
<dbReference type="Gene3D" id="3.30.460.20">
    <property type="entry name" value="CorA soluble domain-like"/>
    <property type="match status" value="1"/>
</dbReference>
<accession>W4HQ97</accession>
<comment type="similarity">
    <text evidence="2">Belongs to the CorA metal ion transporter (MIT) (TC 1.A.35) family.</text>
</comment>
<dbReference type="eggNOG" id="COG0598">
    <property type="taxonomic scope" value="Bacteria"/>
</dbReference>
<evidence type="ECO:0000256" key="10">
    <source>
        <dbReference type="ARBA" id="ARBA00023136"/>
    </source>
</evidence>
<keyword evidence="7" id="KW-0862">Zinc</keyword>
<evidence type="ECO:0000256" key="4">
    <source>
        <dbReference type="ARBA" id="ARBA00022475"/>
    </source>
</evidence>
<keyword evidence="9" id="KW-0406">Ion transport</keyword>
<evidence type="ECO:0000256" key="3">
    <source>
        <dbReference type="ARBA" id="ARBA00022448"/>
    </source>
</evidence>
<protein>
    <submittedName>
        <fullName evidence="13">Mg2 transporter protein CorA family protein</fullName>
    </submittedName>
</protein>
<dbReference type="InterPro" id="IPR045863">
    <property type="entry name" value="CorA_TM1_TM2"/>
</dbReference>
<dbReference type="GO" id="GO:0015087">
    <property type="term" value="F:cobalt ion transmembrane transporter activity"/>
    <property type="evidence" value="ECO:0007669"/>
    <property type="project" value="TreeGrafter"/>
</dbReference>
<name>W4HQ97_9RHOB</name>
<dbReference type="PANTHER" id="PTHR46494:SF3">
    <property type="entry name" value="ZINC TRANSPORT PROTEIN ZNTB"/>
    <property type="match status" value="1"/>
</dbReference>
<keyword evidence="6 12" id="KW-0812">Transmembrane</keyword>
<organism evidence="13 14">
    <name type="scientific">Roseivivax marinus</name>
    <dbReference type="NCBI Taxonomy" id="1379903"/>
    <lineage>
        <taxon>Bacteria</taxon>
        <taxon>Pseudomonadati</taxon>
        <taxon>Pseudomonadota</taxon>
        <taxon>Alphaproteobacteria</taxon>
        <taxon>Rhodobacterales</taxon>
        <taxon>Roseobacteraceae</taxon>
        <taxon>Roseivivax</taxon>
    </lineage>
</organism>
<dbReference type="RefSeq" id="WP_043842461.1">
    <property type="nucleotide sequence ID" value="NZ_AQQW01000002.1"/>
</dbReference>
<evidence type="ECO:0000256" key="6">
    <source>
        <dbReference type="ARBA" id="ARBA00022692"/>
    </source>
</evidence>
<dbReference type="Gene3D" id="1.20.58.340">
    <property type="entry name" value="Magnesium transport protein CorA, transmembrane region"/>
    <property type="match status" value="2"/>
</dbReference>
<feature type="coiled-coil region" evidence="11">
    <location>
        <begin position="210"/>
        <end position="244"/>
    </location>
</feature>
<keyword evidence="14" id="KW-1185">Reference proteome</keyword>
<dbReference type="GO" id="GO:0015095">
    <property type="term" value="F:magnesium ion transmembrane transporter activity"/>
    <property type="evidence" value="ECO:0007669"/>
    <property type="project" value="TreeGrafter"/>
</dbReference>
<evidence type="ECO:0000256" key="1">
    <source>
        <dbReference type="ARBA" id="ARBA00004651"/>
    </source>
</evidence>
<dbReference type="EMBL" id="AQQW01000002">
    <property type="protein sequence ID" value="ETW14185.1"/>
    <property type="molecule type" value="Genomic_DNA"/>
</dbReference>
<evidence type="ECO:0000256" key="9">
    <source>
        <dbReference type="ARBA" id="ARBA00023065"/>
    </source>
</evidence>
<gene>
    <name evidence="13" type="ORF">ATO8_04806</name>
</gene>
<dbReference type="SUPFAM" id="SSF144083">
    <property type="entry name" value="Magnesium transport protein CorA, transmembrane region"/>
    <property type="match status" value="1"/>
</dbReference>
<dbReference type="InterPro" id="IPR002523">
    <property type="entry name" value="MgTranspt_CorA/ZnTranspt_ZntB"/>
</dbReference>
<keyword evidence="8 12" id="KW-1133">Transmembrane helix</keyword>
<evidence type="ECO:0000256" key="11">
    <source>
        <dbReference type="SAM" id="Coils"/>
    </source>
</evidence>
<reference evidence="13 14" key="1">
    <citation type="journal article" date="2014" name="Antonie Van Leeuwenhoek">
        <title>Roseivivax atlanticus sp. nov., isolated from surface seawater of the Atlantic Ocean.</title>
        <authorList>
            <person name="Li G."/>
            <person name="Lai Q."/>
            <person name="Liu X."/>
            <person name="Sun F."/>
            <person name="Shao Z."/>
        </authorList>
    </citation>
    <scope>NUCLEOTIDE SEQUENCE [LARGE SCALE GENOMIC DNA]</scope>
    <source>
        <strain evidence="13 14">22II-s10s</strain>
    </source>
</reference>
<dbReference type="GO" id="GO:0000287">
    <property type="term" value="F:magnesium ion binding"/>
    <property type="evidence" value="ECO:0007669"/>
    <property type="project" value="TreeGrafter"/>
</dbReference>
<keyword evidence="5" id="KW-0997">Cell inner membrane</keyword>